<comment type="caution">
    <text evidence="1">The sequence shown here is derived from an EMBL/GenBank/DDBJ whole genome shotgun (WGS) entry which is preliminary data.</text>
</comment>
<reference evidence="1 2" key="1">
    <citation type="submission" date="2021-03" db="EMBL/GenBank/DDBJ databases">
        <title>Flavobacterium Flabelliformis Sp. Nov. And Flavobacterium Geliluteum Sp. Nov., Two Novel Multidrug Resistant Psychrophilic Species Isolated From Antarctica.</title>
        <authorList>
            <person name="Kralova S."/>
            <person name="Busse H.J."/>
            <person name="Bezdicek M."/>
            <person name="Nykrynova M."/>
            <person name="Kroupova E."/>
            <person name="Krsek D."/>
            <person name="Sedlacek I."/>
        </authorList>
    </citation>
    <scope>NUCLEOTIDE SEQUENCE [LARGE SCALE GENOMIC DNA]</scope>
    <source>
        <strain evidence="1 2">P7388</strain>
    </source>
</reference>
<protein>
    <submittedName>
        <fullName evidence="1">Uncharacterized protein</fullName>
    </submittedName>
</protein>
<accession>A0A940XE21</accession>
<dbReference type="EMBL" id="JAGFBV010000009">
    <property type="protein sequence ID" value="MBP4137969.1"/>
    <property type="molecule type" value="Genomic_DNA"/>
</dbReference>
<dbReference type="RefSeq" id="WP_210665973.1">
    <property type="nucleotide sequence ID" value="NZ_JAGFBV010000009.1"/>
</dbReference>
<proteinExistence type="predicted"/>
<name>A0A940XE21_9FLAO</name>
<evidence type="ECO:0000313" key="2">
    <source>
        <dbReference type="Proteomes" id="UP000675047"/>
    </source>
</evidence>
<keyword evidence="2" id="KW-1185">Reference proteome</keyword>
<dbReference type="AlphaFoldDB" id="A0A940XE21"/>
<organism evidence="1 2">
    <name type="scientific">Flavobacterium geliluteum</name>
    <dbReference type="NCBI Taxonomy" id="2816120"/>
    <lineage>
        <taxon>Bacteria</taxon>
        <taxon>Pseudomonadati</taxon>
        <taxon>Bacteroidota</taxon>
        <taxon>Flavobacteriia</taxon>
        <taxon>Flavobacteriales</taxon>
        <taxon>Flavobacteriaceae</taxon>
        <taxon>Flavobacterium</taxon>
    </lineage>
</organism>
<sequence length="386" mass="44503">MKKLYFLFFIFFCGINMIWSQTEYGILFISDIDARYEMEQTPGQHYIQGGGSELWFNPNQYFSPIFNQEDFSYVTPNLSTRKINFNFYSYQDGCFISENKDFDIDNGNINTEVSFIGCFASTIPYLIHLNQPADTNRCIEQTIELNNGWNWKYSYDGTIWTDFTSEYQNQRSISFKIKELIGYENKSQIFFRTGYKTNFTNTVKYDIIPCSSDLLNTSAPNYTVCNYSNGDVTFNFSRPLEPGENYLFTRNPIGSNIVTSAYSNEVDKVEKTSATTFKWKDIPPGDYEFKFQNQFENNIPSTLSPVTYFTITPRQQLTFTTTVIEPNCHTDSGGISVTASGGTPPYFYILDNQTKKEFTTNPYIIPMLSEGIHNVIVIDSNNCIEK</sequence>
<evidence type="ECO:0000313" key="1">
    <source>
        <dbReference type="EMBL" id="MBP4137969.1"/>
    </source>
</evidence>
<gene>
    <name evidence="1" type="ORF">J3495_07680</name>
</gene>
<dbReference type="Proteomes" id="UP000675047">
    <property type="component" value="Unassembled WGS sequence"/>
</dbReference>